<dbReference type="PANTHER" id="PTHR39176:SF1">
    <property type="entry name" value="PERIPLASMIC PROTEIN"/>
    <property type="match status" value="1"/>
</dbReference>
<feature type="domain" description="Lysozyme inhibitor LprI-like N-terminal" evidence="1">
    <location>
        <begin position="54"/>
        <end position="144"/>
    </location>
</feature>
<accession>A0A227JDQ3</accession>
<dbReference type="OMA" id="GMTECTH"/>
<comment type="caution">
    <text evidence="2">The sequence shown here is derived from an EMBL/GenBank/DDBJ whole genome shotgun (WGS) entry which is preliminary data.</text>
</comment>
<dbReference type="PANTHER" id="PTHR39176">
    <property type="entry name" value="PERIPLASMIC PROTEIN-RELATED"/>
    <property type="match status" value="1"/>
</dbReference>
<dbReference type="Pfam" id="PF07007">
    <property type="entry name" value="LprI"/>
    <property type="match status" value="1"/>
</dbReference>
<dbReference type="AlphaFoldDB" id="A0A227JDQ3"/>
<dbReference type="OrthoDB" id="7340239at2"/>
<protein>
    <recommendedName>
        <fullName evidence="1">Lysozyme inhibitor LprI-like N-terminal domain-containing protein</fullName>
    </recommendedName>
</protein>
<name>A0A227JDQ3_VIBPH</name>
<evidence type="ECO:0000313" key="3">
    <source>
        <dbReference type="Proteomes" id="UP000214596"/>
    </source>
</evidence>
<sequence length="152" mass="17220">MLSVLHHMCNVALVITYGDCMKQVFLPLLLLTSFSSFAQIEHPIDVELEACISDNSSTAGIGNCGSKAHEQWDAELNYYYKTLMNVLDSNQKSSLRESQRSWIKYRDLEVANIKSIYGSKRGSMWGLTALSDITEITKERALALKKYFENIN</sequence>
<dbReference type="EMBL" id="NIXT01000641">
    <property type="protein sequence ID" value="OXE32504.1"/>
    <property type="molecule type" value="Genomic_DNA"/>
</dbReference>
<proteinExistence type="predicted"/>
<organism evidence="2 3">
    <name type="scientific">Vibrio parahaemolyticus</name>
    <dbReference type="NCBI Taxonomy" id="670"/>
    <lineage>
        <taxon>Bacteria</taxon>
        <taxon>Pseudomonadati</taxon>
        <taxon>Pseudomonadota</taxon>
        <taxon>Gammaproteobacteria</taxon>
        <taxon>Vibrionales</taxon>
        <taxon>Vibrionaceae</taxon>
        <taxon>Vibrio</taxon>
    </lineage>
</organism>
<gene>
    <name evidence="2" type="ORF">CA163_12360</name>
</gene>
<evidence type="ECO:0000313" key="2">
    <source>
        <dbReference type="EMBL" id="OXE32504.1"/>
    </source>
</evidence>
<reference evidence="2 3" key="1">
    <citation type="journal article" date="2017" name="Appl. Environ. Microbiol.">
        <title>Parallel evolution of two clades of a major Atlantic endemic Vibrio parahaemolyticus pathogen lineage by independent acquisition of related pathogenicity islands.</title>
        <authorList>
            <person name="Xu F."/>
            <person name="Gonzalez-Escalona N."/>
            <person name="Drees K.P."/>
            <person name="Sebra R.P."/>
            <person name="Cooper V.S."/>
            <person name="Jones S.H."/>
            <person name="Whistler C.A."/>
        </authorList>
    </citation>
    <scope>NUCLEOTIDE SEQUENCE [LARGE SCALE GENOMIC DNA]</scope>
    <source>
        <strain evidence="2 3">MAVP-3</strain>
    </source>
</reference>
<evidence type="ECO:0000259" key="1">
    <source>
        <dbReference type="Pfam" id="PF07007"/>
    </source>
</evidence>
<dbReference type="Proteomes" id="UP000214596">
    <property type="component" value="Unassembled WGS sequence"/>
</dbReference>
<dbReference type="InterPro" id="IPR009739">
    <property type="entry name" value="LprI-like_N"/>
</dbReference>
<dbReference type="Gene3D" id="1.20.1270.180">
    <property type="match status" value="1"/>
</dbReference>